<dbReference type="InterPro" id="IPR041246">
    <property type="entry name" value="Bact_MG10"/>
</dbReference>
<dbReference type="Gene3D" id="2.60.40.10">
    <property type="entry name" value="Immunoglobulins"/>
    <property type="match status" value="1"/>
</dbReference>
<dbReference type="InterPro" id="IPR008969">
    <property type="entry name" value="CarboxyPept-like_regulatory"/>
</dbReference>
<protein>
    <submittedName>
        <fullName evidence="3">MG2 domain protein</fullName>
    </submittedName>
</protein>
<evidence type="ECO:0000313" key="3">
    <source>
        <dbReference type="EMBL" id="QDS91367.1"/>
    </source>
</evidence>
<dbReference type="SUPFAM" id="SSF49464">
    <property type="entry name" value="Carboxypeptidase regulatory domain-like"/>
    <property type="match status" value="1"/>
</dbReference>
<gene>
    <name evidence="3" type="ORF">FF011L_00960</name>
</gene>
<dbReference type="Proteomes" id="UP000320672">
    <property type="component" value="Chromosome"/>
</dbReference>
<name>A0A517M999_9BACT</name>
<dbReference type="GO" id="GO:0004866">
    <property type="term" value="F:endopeptidase inhibitor activity"/>
    <property type="evidence" value="ECO:0007669"/>
    <property type="project" value="InterPro"/>
</dbReference>
<organism evidence="3 4">
    <name type="scientific">Roseimaritima multifibrata</name>
    <dbReference type="NCBI Taxonomy" id="1930274"/>
    <lineage>
        <taxon>Bacteria</taxon>
        <taxon>Pseudomonadati</taxon>
        <taxon>Planctomycetota</taxon>
        <taxon>Planctomycetia</taxon>
        <taxon>Pirellulales</taxon>
        <taxon>Pirellulaceae</taxon>
        <taxon>Roseimaritima</taxon>
    </lineage>
</organism>
<dbReference type="InterPro" id="IPR051802">
    <property type="entry name" value="YfhM-like"/>
</dbReference>
<dbReference type="Pfam" id="PF01835">
    <property type="entry name" value="MG2"/>
    <property type="match status" value="1"/>
</dbReference>
<dbReference type="KEGG" id="rml:FF011L_00960"/>
<comment type="similarity">
    <text evidence="1">Belongs to the protease inhibitor I39 (alpha-2-macroglobulin) family. Bacterial alpha-2-macroglobulin subfamily.</text>
</comment>
<feature type="domain" description="Alpha-2-macroglobulin" evidence="2">
    <location>
        <begin position="1251"/>
        <end position="1341"/>
    </location>
</feature>
<dbReference type="PANTHER" id="PTHR40094:SF1">
    <property type="entry name" value="UBIQUITIN DOMAIN-CONTAINING PROTEIN"/>
    <property type="match status" value="1"/>
</dbReference>
<dbReference type="Pfam" id="PF00207">
    <property type="entry name" value="A2M"/>
    <property type="match status" value="1"/>
</dbReference>
<proteinExistence type="inferred from homology"/>
<evidence type="ECO:0000259" key="2">
    <source>
        <dbReference type="SMART" id="SM01360"/>
    </source>
</evidence>
<dbReference type="Gene3D" id="1.50.10.20">
    <property type="match status" value="1"/>
</dbReference>
<keyword evidence="4" id="KW-1185">Reference proteome</keyword>
<dbReference type="SMART" id="SM01360">
    <property type="entry name" value="A2M"/>
    <property type="match status" value="1"/>
</dbReference>
<dbReference type="Gene3D" id="2.60.40.1930">
    <property type="match status" value="1"/>
</dbReference>
<evidence type="ECO:0000313" key="4">
    <source>
        <dbReference type="Proteomes" id="UP000320672"/>
    </source>
</evidence>
<accession>A0A517M999</accession>
<sequence length="2006" mass="224537">MAASRRFPRLFLALGVFVCVTPFLLGAQSQEDRWKKVDKAIAEGLPKTAISELQPIIDSALAGEKYDEAIKAIGLRVSLEANIQGNQPAERIVRLEAEVEKAAEPMKPVMRAILANAYWQYFQQNQWRFQQRTQTSGPPGDDFTTWSLPQILAHVDAQFQAVLADAETLQEIPVRDFEAVLDKGNAPDSYRPTMYDVLAHNALDFYASGVQAGSQVQDSFVLTIDSPVFADSQTFMDWKPETSDSDSRLVKAITIYQDLLRFHASDDDPDARLDVDLLRLEFGNNEAAGETKPKSERFIAALRRFIDQNEDHPIVARALHLWALDLHSQGDLVKAHAIATRGLEQFPGTVGGNRCFNLIQSIEAKSASALTERVWNEPAPTIDIQYRNVNKVYLRLVPFDFKKMVIDSQRWQATAINEQTLQELLATKPTKAWAVDLPATTDYQLREESIPAPLDVPLGSYFLLASENADFSSRDNQISVAEVWRSDLAIVSRSRNGEGIVEGLVLDASSGNPIQGASVQAWNRGNRNETQPLKVVRTDRDGRYRLQDADRLQLQILVTDGKQQLSTDNMVRAYRNNQNSRLQEQTRFFTDRAIYRPGQTIRYKGVCLEFEQEKDLYQTIPHRDVVVVLRDVNGEEVERLKHRTNGNGSFQGSFTAPRGRVTGMMTLMVDGKPSGATSIRVEEYKRPKFRVAIDPPTKPAQLGEDVQVSGKATAYTGASIGGAKVQYRVVREVRYPDWWYWRCWWMPPANSGPQEIVNGVTTTEADGGFDVLFTARPDESVLRESEPVFQFTIYADVTDLTGETRSSSQTVRVGYTTLAATLNAAAWQTADKPVSIDVQTSTLNGDGRPAKGTLKVYALQQPEEVMRAELSGGRGRIPYRGNAMPASPDPANPNSWDLGKMVADLSVETDAGGKATVEVPLPAGIYRAVYETTDSAGEKVTALLQRNVLDLEAEDLAIRIPDLFAIKESTLEPGDDLVAVWGSGYEQARAFVEIEHRGKILQEYWTNPQQTQFVIEQSVTEAMRGGFTLRVTMVRENRAYLHTEQIQVPWTNKELDIQWERFVSKLAPGAVEKWTAKIQGPDAEVMAAEMVATLYDASLDAFAPHSWMSGFNVFRTDHSSLYSQFENNAESLRTLVSNRRTDQRDGSLSYRHLANSLISQAYGFGFMNRNRMMRRGGAPEMMMDSAPMGMGGMGGSAMMQKGAAMSASELAPAAAPMPADADAAIAGGGEEAAKSEPDLTNVTARKNLAETAFFFPQLIANDDGTVTMEFTMPEALTEWKFIGFAHDNQLRAGILDGTAVTSKDLMVEPNPPRFVREGDRLEFTVKVSNQSPTRQTGKVRLAFQDARSGDSVDASLGNANGDKEFAIAAGESQTFAWQIEVPDNQGVLVYKAVGATGRLSDGEEGFLPVLSRKVLVTESLPLPIRGNQTKKFVFDRLLHSGDSDSLQNQSLTVQMVSNPAWYAVMALPYLMEYPHQCSEQTFNRLYANALGQSIANSDPRIEQVFEQWRGTEALDSPLEKNEDLKSVMLEETPWLRDGKNESQARRNVGILFDGNRLSDEINRNEQQLAEMQLENGMWPWFPGGGENEYITLYITTGFGRLRHLGVDIDVAPAVRSLAALDRWMTERYRKIADRDKVHISSTIALYLYGRSFFLEDYPVAEADQVAFEYWQNQARTHWLKLANRQSQGHLALALKRLGDPQTATKIMASIKERSVTDEELGMYWREQEHSWWWYRAPIETQAVMIEAFDEVMDDAEAVEDCKVWLLKQKQTQDWKTTKATADAVYALLLRGSQLLESDALVEVTLGETTIQPQNVEAGTGFYQQRFTGSDILPEQGEITVRKLDDGVAWGAVHWQYLEDMTKVTAFEGTPLTLQKKLYVKRNTPQGPTLTEVEGPLEVGDEVVVRIVLRSDRDMEYLHLKDYRGSGTEPVNVLSSYRYQDGLAYYESTRDTASHFFIDYLPKGTYVFEYSTRVQLRGEYQTGFAEIQSMYAPEFNSHSESLPLVVQ</sequence>
<dbReference type="Gene3D" id="2.60.40.1120">
    <property type="entry name" value="Carboxypeptidase-like, regulatory domain"/>
    <property type="match status" value="1"/>
</dbReference>
<dbReference type="InterPro" id="IPR013783">
    <property type="entry name" value="Ig-like_fold"/>
</dbReference>
<reference evidence="3 4" key="1">
    <citation type="submission" date="2019-02" db="EMBL/GenBank/DDBJ databases">
        <title>Deep-cultivation of Planctomycetes and their phenomic and genomic characterization uncovers novel biology.</title>
        <authorList>
            <person name="Wiegand S."/>
            <person name="Jogler M."/>
            <person name="Boedeker C."/>
            <person name="Pinto D."/>
            <person name="Vollmers J."/>
            <person name="Rivas-Marin E."/>
            <person name="Kohn T."/>
            <person name="Peeters S.H."/>
            <person name="Heuer A."/>
            <person name="Rast P."/>
            <person name="Oberbeckmann S."/>
            <person name="Bunk B."/>
            <person name="Jeske O."/>
            <person name="Meyerdierks A."/>
            <person name="Storesund J.E."/>
            <person name="Kallscheuer N."/>
            <person name="Luecker S."/>
            <person name="Lage O.M."/>
            <person name="Pohl T."/>
            <person name="Merkel B.J."/>
            <person name="Hornburger P."/>
            <person name="Mueller R.-W."/>
            <person name="Bruemmer F."/>
            <person name="Labrenz M."/>
            <person name="Spormann A.M."/>
            <person name="Op den Camp H."/>
            <person name="Overmann J."/>
            <person name="Amann R."/>
            <person name="Jetten M.S.M."/>
            <person name="Mascher T."/>
            <person name="Medema M.H."/>
            <person name="Devos D.P."/>
            <person name="Kaster A.-K."/>
            <person name="Ovreas L."/>
            <person name="Rohde M."/>
            <person name="Galperin M.Y."/>
            <person name="Jogler C."/>
        </authorList>
    </citation>
    <scope>NUCLEOTIDE SEQUENCE [LARGE SCALE GENOMIC DNA]</scope>
    <source>
        <strain evidence="3 4">FF011L</strain>
    </source>
</reference>
<dbReference type="OrthoDB" id="9767116at2"/>
<dbReference type="EMBL" id="CP036262">
    <property type="protein sequence ID" value="QDS91367.1"/>
    <property type="molecule type" value="Genomic_DNA"/>
</dbReference>
<dbReference type="InterPro" id="IPR002890">
    <property type="entry name" value="MG2"/>
</dbReference>
<dbReference type="InterPro" id="IPR001599">
    <property type="entry name" value="Macroglobln_a2"/>
</dbReference>
<dbReference type="Pfam" id="PF17973">
    <property type="entry name" value="bMG10"/>
    <property type="match status" value="1"/>
</dbReference>
<dbReference type="PANTHER" id="PTHR40094">
    <property type="entry name" value="ALPHA-2-MACROGLOBULIN HOMOLOG"/>
    <property type="match status" value="1"/>
</dbReference>
<dbReference type="RefSeq" id="WP_145349446.1">
    <property type="nucleotide sequence ID" value="NZ_CP036262.1"/>
</dbReference>
<dbReference type="SUPFAM" id="SSF48239">
    <property type="entry name" value="Terpenoid cyclases/Protein prenyltransferases"/>
    <property type="match status" value="1"/>
</dbReference>
<dbReference type="InterPro" id="IPR008930">
    <property type="entry name" value="Terpenoid_cyclase/PrenylTrfase"/>
</dbReference>
<evidence type="ECO:0000256" key="1">
    <source>
        <dbReference type="ARBA" id="ARBA00010556"/>
    </source>
</evidence>